<accession>W2L8X7</accession>
<proteinExistence type="predicted"/>
<evidence type="ECO:0008006" key="4">
    <source>
        <dbReference type="Google" id="ProtNLM"/>
    </source>
</evidence>
<evidence type="ECO:0000256" key="1">
    <source>
        <dbReference type="SAM" id="MobiDB-lite"/>
    </source>
</evidence>
<evidence type="ECO:0000313" key="3">
    <source>
        <dbReference type="EMBL" id="ETL93075.1"/>
    </source>
</evidence>
<feature type="region of interest" description="Disordered" evidence="1">
    <location>
        <begin position="74"/>
        <end position="107"/>
    </location>
</feature>
<dbReference type="OrthoDB" id="141932at2759"/>
<evidence type="ECO:0000256" key="2">
    <source>
        <dbReference type="SAM" id="SignalP"/>
    </source>
</evidence>
<sequence>MRLTYVLVVICAVILQASSTALPAPKASEDVIKNGDSPSNFDGLQVDEGRRLRGFRNFLKKEFLGKLPWTKTYKQKKRNKHNAGVNRQESNIRHSGGIPKYNPPELF</sequence>
<feature type="signal peptide" evidence="2">
    <location>
        <begin position="1"/>
        <end position="19"/>
    </location>
</feature>
<name>W2L8X7_PHYNI</name>
<keyword evidence="2" id="KW-0732">Signal</keyword>
<reference evidence="3" key="1">
    <citation type="submission" date="2013-11" db="EMBL/GenBank/DDBJ databases">
        <title>The Genome Sequence of Phytophthora parasitica CHvinca01.</title>
        <authorList>
            <consortium name="The Broad Institute Genomics Platform"/>
            <person name="Russ C."/>
            <person name="Tyler B."/>
            <person name="Panabieres F."/>
            <person name="Shan W."/>
            <person name="Tripathy S."/>
            <person name="Grunwald N."/>
            <person name="Machado M."/>
            <person name="Johnson C.S."/>
            <person name="Arredondo F."/>
            <person name="Hong C."/>
            <person name="Coffey M."/>
            <person name="Young S.K."/>
            <person name="Zeng Q."/>
            <person name="Gargeya S."/>
            <person name="Fitzgerald M."/>
            <person name="Abouelleil A."/>
            <person name="Alvarado L."/>
            <person name="Chapman S.B."/>
            <person name="Gainer-Dewar J."/>
            <person name="Goldberg J."/>
            <person name="Griggs A."/>
            <person name="Gujja S."/>
            <person name="Hansen M."/>
            <person name="Howarth C."/>
            <person name="Imamovic A."/>
            <person name="Ireland A."/>
            <person name="Larimer J."/>
            <person name="McCowan C."/>
            <person name="Murphy C."/>
            <person name="Pearson M."/>
            <person name="Poon T.W."/>
            <person name="Priest M."/>
            <person name="Roberts A."/>
            <person name="Saif S."/>
            <person name="Shea T."/>
            <person name="Sykes S."/>
            <person name="Wortman J."/>
            <person name="Nusbaum C."/>
            <person name="Birren B."/>
        </authorList>
    </citation>
    <scope>NUCLEOTIDE SEQUENCE [LARGE SCALE GENOMIC DNA]</scope>
    <source>
        <strain evidence="3">CHvinca01</strain>
    </source>
</reference>
<dbReference type="AlphaFoldDB" id="W2L8X7"/>
<protein>
    <recommendedName>
        <fullName evidence="4">RxLR effector protein</fullName>
    </recommendedName>
</protein>
<feature type="chain" id="PRO_5004819465" description="RxLR effector protein" evidence="2">
    <location>
        <begin position="20"/>
        <end position="107"/>
    </location>
</feature>
<dbReference type="EMBL" id="KI679702">
    <property type="protein sequence ID" value="ETL93075.1"/>
    <property type="molecule type" value="Genomic_DNA"/>
</dbReference>
<dbReference type="Proteomes" id="UP000054423">
    <property type="component" value="Unassembled WGS sequence"/>
</dbReference>
<gene>
    <name evidence="3" type="ORF">L917_08692</name>
</gene>
<organism evidence="3">
    <name type="scientific">Phytophthora nicotianae</name>
    <name type="common">Potato buckeye rot agent</name>
    <name type="synonym">Phytophthora parasitica</name>
    <dbReference type="NCBI Taxonomy" id="4792"/>
    <lineage>
        <taxon>Eukaryota</taxon>
        <taxon>Sar</taxon>
        <taxon>Stramenopiles</taxon>
        <taxon>Oomycota</taxon>
        <taxon>Peronosporomycetes</taxon>
        <taxon>Peronosporales</taxon>
        <taxon>Peronosporaceae</taxon>
        <taxon>Phytophthora</taxon>
    </lineage>
</organism>